<dbReference type="InterPro" id="IPR007110">
    <property type="entry name" value="Ig-like_dom"/>
</dbReference>
<evidence type="ECO:0000256" key="3">
    <source>
        <dbReference type="ARBA" id="ARBA00006692"/>
    </source>
</evidence>
<evidence type="ECO:0000256" key="8">
    <source>
        <dbReference type="ARBA" id="ARBA00023319"/>
    </source>
</evidence>
<dbReference type="SMART" id="SM00060">
    <property type="entry name" value="FN3"/>
    <property type="match status" value="3"/>
</dbReference>
<dbReference type="PANTHER" id="PTHR14340:SF9">
    <property type="entry name" value="FIBRONECTIN TYPE-III DOMAIN-CONTAINING PROTEIN"/>
    <property type="match status" value="1"/>
</dbReference>
<dbReference type="GO" id="GO:0048738">
    <property type="term" value="P:cardiac muscle tissue development"/>
    <property type="evidence" value="ECO:0007669"/>
    <property type="project" value="TreeGrafter"/>
</dbReference>
<reference evidence="12" key="2">
    <citation type="submission" date="2025-08" db="UniProtKB">
        <authorList>
            <consortium name="Ensembl"/>
        </authorList>
    </citation>
    <scope>IDENTIFICATION</scope>
</reference>
<feature type="domain" description="Ig-like" evidence="10">
    <location>
        <begin position="237"/>
        <end position="322"/>
    </location>
</feature>
<dbReference type="FunFam" id="2.60.40.10:FF:000003">
    <property type="entry name" value="Titin isoform E"/>
    <property type="match status" value="1"/>
</dbReference>
<feature type="domain" description="Ig-like" evidence="10">
    <location>
        <begin position="158"/>
        <end position="233"/>
    </location>
</feature>
<feature type="domain" description="Ig-like" evidence="10">
    <location>
        <begin position="345"/>
        <end position="465"/>
    </location>
</feature>
<accession>H2YLF8</accession>
<evidence type="ECO:0000256" key="7">
    <source>
        <dbReference type="ARBA" id="ARBA00023242"/>
    </source>
</evidence>
<feature type="region of interest" description="Disordered" evidence="9">
    <location>
        <begin position="391"/>
        <end position="428"/>
    </location>
</feature>
<dbReference type="HOGENOM" id="CLU_006405_1_1_1"/>
<dbReference type="GO" id="GO:0008307">
    <property type="term" value="F:structural constituent of muscle"/>
    <property type="evidence" value="ECO:0007669"/>
    <property type="project" value="TreeGrafter"/>
</dbReference>
<evidence type="ECO:0000256" key="9">
    <source>
        <dbReference type="SAM" id="MobiDB-lite"/>
    </source>
</evidence>
<dbReference type="InterPro" id="IPR036116">
    <property type="entry name" value="FN3_sf"/>
</dbReference>
<comment type="subcellular location">
    <subcellularLocation>
        <location evidence="2">Cytoplasm</location>
    </subcellularLocation>
    <subcellularLocation>
        <location evidence="1">Nucleus</location>
    </subcellularLocation>
</comment>
<dbReference type="InterPro" id="IPR003961">
    <property type="entry name" value="FN3_dom"/>
</dbReference>
<dbReference type="SMART" id="SM00409">
    <property type="entry name" value="IG"/>
    <property type="match status" value="6"/>
</dbReference>
<dbReference type="PANTHER" id="PTHR14340">
    <property type="entry name" value="MICROFIBRIL-ASSOCIATED GLYCOPROTEIN 3"/>
    <property type="match status" value="1"/>
</dbReference>
<dbReference type="SUPFAM" id="SSF48726">
    <property type="entry name" value="Immunoglobulin"/>
    <property type="match status" value="6"/>
</dbReference>
<dbReference type="Pfam" id="PF07679">
    <property type="entry name" value="I-set"/>
    <property type="match status" value="5"/>
</dbReference>
<dbReference type="SMART" id="SM00408">
    <property type="entry name" value="IGc2"/>
    <property type="match status" value="5"/>
</dbReference>
<dbReference type="InterPro" id="IPR013783">
    <property type="entry name" value="Ig-like_fold"/>
</dbReference>
<evidence type="ECO:0000256" key="1">
    <source>
        <dbReference type="ARBA" id="ARBA00004123"/>
    </source>
</evidence>
<keyword evidence="7" id="KW-0539">Nucleus</keyword>
<dbReference type="GO" id="GO:0045214">
    <property type="term" value="P:sarcomere organization"/>
    <property type="evidence" value="ECO:0007669"/>
    <property type="project" value="TreeGrafter"/>
</dbReference>
<dbReference type="Ensembl" id="ENSCSAVT00000006238.1">
    <property type="protein sequence ID" value="ENSCSAVP00000006160.1"/>
    <property type="gene ID" value="ENSCSAVG00000003672.1"/>
</dbReference>
<dbReference type="GeneTree" id="ENSGT01150000286978"/>
<evidence type="ECO:0000256" key="5">
    <source>
        <dbReference type="ARBA" id="ARBA00022737"/>
    </source>
</evidence>
<dbReference type="InterPro" id="IPR040849">
    <property type="entry name" value="MyBP-C_THB"/>
</dbReference>
<dbReference type="AlphaFoldDB" id="H2YLF8"/>
<dbReference type="Pfam" id="PF00041">
    <property type="entry name" value="fn3"/>
    <property type="match status" value="3"/>
</dbReference>
<keyword evidence="5" id="KW-0677">Repeat</keyword>
<dbReference type="CDD" id="cd00063">
    <property type="entry name" value="FN3"/>
    <property type="match status" value="3"/>
</dbReference>
<evidence type="ECO:0000259" key="10">
    <source>
        <dbReference type="PROSITE" id="PS50835"/>
    </source>
</evidence>
<keyword evidence="8" id="KW-0393">Immunoglobulin domain</keyword>
<feature type="domain" description="Fibronectin type-III" evidence="11">
    <location>
        <begin position="768"/>
        <end position="861"/>
    </location>
</feature>
<organism evidence="12 13">
    <name type="scientific">Ciona savignyi</name>
    <name type="common">Pacific transparent sea squirt</name>
    <dbReference type="NCBI Taxonomy" id="51511"/>
    <lineage>
        <taxon>Eukaryota</taxon>
        <taxon>Metazoa</taxon>
        <taxon>Chordata</taxon>
        <taxon>Tunicata</taxon>
        <taxon>Ascidiacea</taxon>
        <taxon>Phlebobranchia</taxon>
        <taxon>Cionidae</taxon>
        <taxon>Ciona</taxon>
    </lineage>
</organism>
<dbReference type="FunFam" id="2.60.40.10:FF:000034">
    <property type="entry name" value="Titin isoform A"/>
    <property type="match status" value="1"/>
</dbReference>
<protein>
    <recommendedName>
        <fullName evidence="14">Titin</fullName>
    </recommendedName>
</protein>
<name>H2YLF8_CIOSA</name>
<evidence type="ECO:0000313" key="13">
    <source>
        <dbReference type="Proteomes" id="UP000007875"/>
    </source>
</evidence>
<dbReference type="FunFam" id="2.60.40.10:FF:000211">
    <property type="entry name" value="Obscurin-like protein 1"/>
    <property type="match status" value="1"/>
</dbReference>
<dbReference type="InterPro" id="IPR003599">
    <property type="entry name" value="Ig_sub"/>
</dbReference>
<dbReference type="Gene3D" id="2.60.40.10">
    <property type="entry name" value="Immunoglobulins"/>
    <property type="match status" value="9"/>
</dbReference>
<dbReference type="FunFam" id="2.60.40.10:FF:000135">
    <property type="entry name" value="Titin a"/>
    <property type="match status" value="1"/>
</dbReference>
<feature type="domain" description="Ig-like" evidence="10">
    <location>
        <begin position="672"/>
        <end position="761"/>
    </location>
</feature>
<evidence type="ECO:0000313" key="12">
    <source>
        <dbReference type="Ensembl" id="ENSCSAVP00000006160.1"/>
    </source>
</evidence>
<dbReference type="SUPFAM" id="SSF49265">
    <property type="entry name" value="Fibronectin type III"/>
    <property type="match status" value="2"/>
</dbReference>
<dbReference type="FunFam" id="2.60.40.10:FF:000050">
    <property type="entry name" value="Titin isoform B"/>
    <property type="match status" value="2"/>
</dbReference>
<evidence type="ECO:0000256" key="6">
    <source>
        <dbReference type="ARBA" id="ARBA00023157"/>
    </source>
</evidence>
<feature type="domain" description="Ig-like" evidence="10">
    <location>
        <begin position="54"/>
        <end position="151"/>
    </location>
</feature>
<dbReference type="FunFam" id="2.60.40.10:FF:000031">
    <property type="entry name" value="Myosin-binding protein C, slow type"/>
    <property type="match status" value="1"/>
</dbReference>
<dbReference type="FunFam" id="2.60.40.10:FF:000002">
    <property type="entry name" value="Titin a"/>
    <property type="match status" value="1"/>
</dbReference>
<keyword evidence="4" id="KW-0963">Cytoplasm</keyword>
<evidence type="ECO:0008006" key="14">
    <source>
        <dbReference type="Google" id="ProtNLM"/>
    </source>
</evidence>
<dbReference type="InterPro" id="IPR003598">
    <property type="entry name" value="Ig_sub2"/>
</dbReference>
<dbReference type="PROSITE" id="PS50853">
    <property type="entry name" value="FN3"/>
    <property type="match status" value="3"/>
</dbReference>
<evidence type="ECO:0000256" key="4">
    <source>
        <dbReference type="ARBA" id="ARBA00022490"/>
    </source>
</evidence>
<reference evidence="12" key="3">
    <citation type="submission" date="2025-09" db="UniProtKB">
        <authorList>
            <consortium name="Ensembl"/>
        </authorList>
    </citation>
    <scope>IDENTIFICATION</scope>
</reference>
<dbReference type="PRINTS" id="PR00014">
    <property type="entry name" value="FNTYPEIII"/>
</dbReference>
<feature type="domain" description="Ig-like" evidence="10">
    <location>
        <begin position="874"/>
        <end position="962"/>
    </location>
</feature>
<evidence type="ECO:0000256" key="2">
    <source>
        <dbReference type="ARBA" id="ARBA00004496"/>
    </source>
</evidence>
<dbReference type="Pfam" id="PF18362">
    <property type="entry name" value="THB"/>
    <property type="match status" value="1"/>
</dbReference>
<dbReference type="PROSITE" id="PS50835">
    <property type="entry name" value="IG_LIKE"/>
    <property type="match status" value="6"/>
</dbReference>
<reference evidence="13" key="1">
    <citation type="submission" date="2003-08" db="EMBL/GenBank/DDBJ databases">
        <authorList>
            <person name="Birren B."/>
            <person name="Nusbaum C."/>
            <person name="Abebe A."/>
            <person name="Abouelleil A."/>
            <person name="Adekoya E."/>
            <person name="Ait-zahra M."/>
            <person name="Allen N."/>
            <person name="Allen T."/>
            <person name="An P."/>
            <person name="Anderson M."/>
            <person name="Anderson S."/>
            <person name="Arachchi H."/>
            <person name="Armbruster J."/>
            <person name="Bachantsang P."/>
            <person name="Baldwin J."/>
            <person name="Barry A."/>
            <person name="Bayul T."/>
            <person name="Blitshsteyn B."/>
            <person name="Bloom T."/>
            <person name="Blye J."/>
            <person name="Boguslavskiy L."/>
            <person name="Borowsky M."/>
            <person name="Boukhgalter B."/>
            <person name="Brunache A."/>
            <person name="Butler J."/>
            <person name="Calixte N."/>
            <person name="Calvo S."/>
            <person name="Camarata J."/>
            <person name="Campo K."/>
            <person name="Chang J."/>
            <person name="Cheshatsang Y."/>
            <person name="Citroen M."/>
            <person name="Collymore A."/>
            <person name="Considine T."/>
            <person name="Cook A."/>
            <person name="Cooke P."/>
            <person name="Corum B."/>
            <person name="Cuomo C."/>
            <person name="David R."/>
            <person name="Dawoe T."/>
            <person name="Degray S."/>
            <person name="Dodge S."/>
            <person name="Dooley K."/>
            <person name="Dorje P."/>
            <person name="Dorjee K."/>
            <person name="Dorris L."/>
            <person name="Duffey N."/>
            <person name="Dupes A."/>
            <person name="Elkins T."/>
            <person name="Engels R."/>
            <person name="Erickson J."/>
            <person name="Farina A."/>
            <person name="Faro S."/>
            <person name="Ferreira P."/>
            <person name="Fischer H."/>
            <person name="Fitzgerald M."/>
            <person name="Foley K."/>
            <person name="Gage D."/>
            <person name="Galagan J."/>
            <person name="Gearin G."/>
            <person name="Gnerre S."/>
            <person name="Gnirke A."/>
            <person name="Goyette A."/>
            <person name="Graham J."/>
            <person name="Grandbois E."/>
            <person name="Gyaltsen K."/>
            <person name="Hafez N."/>
            <person name="Hagopian D."/>
            <person name="Hagos B."/>
            <person name="Hall J."/>
            <person name="Hatcher B."/>
            <person name="Heller A."/>
            <person name="Higgins H."/>
            <person name="Honan T."/>
            <person name="Horn A."/>
            <person name="Houde N."/>
            <person name="Hughes L."/>
            <person name="Hulme W."/>
            <person name="Husby E."/>
            <person name="Iliev I."/>
            <person name="Jaffe D."/>
            <person name="Jones C."/>
            <person name="Kamal M."/>
            <person name="Kamat A."/>
            <person name="Kamvysselis M."/>
            <person name="Karlsson E."/>
            <person name="Kells C."/>
            <person name="Kieu A."/>
            <person name="Kisner P."/>
            <person name="Kodira C."/>
            <person name="Kulbokas E."/>
            <person name="Labutti K."/>
            <person name="Lama D."/>
            <person name="Landers T."/>
            <person name="Leger J."/>
            <person name="Levine S."/>
            <person name="Lewis D."/>
            <person name="Lewis T."/>
            <person name="Lindblad-toh K."/>
            <person name="Liu X."/>
            <person name="Lokyitsang T."/>
            <person name="Lokyitsang Y."/>
            <person name="Lucien O."/>
            <person name="Lui A."/>
            <person name="Ma L.J."/>
            <person name="Mabbitt R."/>
            <person name="Macdonald J."/>
            <person name="Maclean C."/>
            <person name="Major J."/>
            <person name="Manning J."/>
            <person name="Marabella R."/>
            <person name="Maru K."/>
            <person name="Matthews C."/>
            <person name="Mauceli E."/>
            <person name="Mccarthy M."/>
            <person name="Mcdonough S."/>
            <person name="Mcghee T."/>
            <person name="Meldrim J."/>
            <person name="Meneus L."/>
            <person name="Mesirov J."/>
            <person name="Mihalev A."/>
            <person name="Mihova T."/>
            <person name="Mikkelsen T."/>
            <person name="Mlenga V."/>
            <person name="Moru K."/>
            <person name="Mozes J."/>
            <person name="Mulrain L."/>
            <person name="Munson G."/>
            <person name="Naylor J."/>
            <person name="Newes C."/>
            <person name="Nguyen C."/>
            <person name="Nguyen N."/>
            <person name="Nguyen T."/>
            <person name="Nicol R."/>
            <person name="Nielsen C."/>
            <person name="Nizzari M."/>
            <person name="Norbu C."/>
            <person name="Norbu N."/>
            <person name="O'donnell P."/>
            <person name="Okoawo O."/>
            <person name="O'leary S."/>
            <person name="Omotosho B."/>
            <person name="O'neill K."/>
            <person name="Osman S."/>
            <person name="Parker S."/>
            <person name="Perrin D."/>
            <person name="Phunkhang P."/>
            <person name="Piqani B."/>
            <person name="Purcell S."/>
            <person name="Rachupka T."/>
            <person name="Ramasamy U."/>
            <person name="Rameau R."/>
            <person name="Ray V."/>
            <person name="Raymond C."/>
            <person name="Retta R."/>
            <person name="Richardson S."/>
            <person name="Rise C."/>
            <person name="Rodriguez J."/>
            <person name="Rogers J."/>
            <person name="Rogov P."/>
            <person name="Rutman M."/>
            <person name="Schupbach R."/>
            <person name="Seaman C."/>
            <person name="Settipalli S."/>
            <person name="Sharpe T."/>
            <person name="Sheridan J."/>
            <person name="Sherpa N."/>
            <person name="Shi J."/>
            <person name="Smirnov S."/>
            <person name="Smith C."/>
            <person name="Sougnez C."/>
            <person name="Spencer B."/>
            <person name="Stalker J."/>
            <person name="Stange-thomann N."/>
            <person name="Stavropoulos S."/>
            <person name="Stetson K."/>
            <person name="Stone C."/>
            <person name="Stone S."/>
            <person name="Stubbs M."/>
            <person name="Talamas J."/>
            <person name="Tchuinga P."/>
            <person name="Tenzing P."/>
            <person name="Tesfaye S."/>
            <person name="Theodore J."/>
            <person name="Thoulutsang Y."/>
            <person name="Topham K."/>
            <person name="Towey S."/>
            <person name="Tsamla T."/>
            <person name="Tsomo N."/>
            <person name="Vallee D."/>
            <person name="Vassiliev H."/>
            <person name="Venkataraman V."/>
            <person name="Vinson J."/>
            <person name="Vo A."/>
            <person name="Wade C."/>
            <person name="Wang S."/>
            <person name="Wangchuk T."/>
            <person name="Wangdi T."/>
            <person name="Whittaker C."/>
            <person name="Wilkinson J."/>
            <person name="Wu Y."/>
            <person name="Wyman D."/>
            <person name="Yadav S."/>
            <person name="Yang S."/>
            <person name="Yang X."/>
            <person name="Yeager S."/>
            <person name="Yee E."/>
            <person name="Young G."/>
            <person name="Zainoun J."/>
            <person name="Zembeck L."/>
            <person name="Zimmer A."/>
            <person name="Zody M."/>
            <person name="Lander E."/>
        </authorList>
    </citation>
    <scope>NUCLEOTIDE SEQUENCE [LARGE SCALE GENOMIC DNA]</scope>
</reference>
<sequence length="968" mass="107546">RPPQKEEKKLDVDDILDLLKEVDPKEYEKYARHYGITDYRQLLSRYEELRSKEPKKSISFIKPLDEIVTVKEGESLTLICHVSRERARVQWFRNGVQLKPGPRYKTSISGFARRLTINDNVTLADTSAYSCKVANVLSTAQVFVEERRNIKIRRDLRDVEATEGQSVTFECEISHDDVKVRWYLNGEHIKECEGFRFENVGRKHRMIIDNVSAASAGSIKFVASKASTEAELTVMEPLVEFVTPIHDLVVEEKAKAVFECEISDPDVKVRWYKNGLPITNSDRVTIEANRKIHSVSLPWTLCSDTGSYQVVAEFAKSDAKLTVEGKTISFVVIFIDAFTTFSEMPAYDIADDKREIVVVEPEPIRISVPISGLPAPTITWVRNRDGQVFPASVPSDGTLARDPIKPPSKPGKPNVMEDKARSSTLTASDGITKYSVPGAKRSDKGTYLITAENDQGKATASVVVNVLDVPSPSPGQPQVTGVSRDAMTVFWEVPENDGGAVISKYILEKRSRTKKKWSKATSDEIGGNQYRVRGLREGQEYMFRVAAVNAAGQSEFSAPSDLILASAVVSPPGPPFPSVKDITKSAVSLAWKVPDTDGGSKIKGYHVEMQEGDSEEWIKATKHDQRSCEFVVPDLPQGKKYNFRVMALNAAGQGEPGYIAEPVIIQEKQEMPEISLNVSVKEKIVVKAGGVINIPLYVTGRPSPTVSWEKDNKELPEEARIKTTPTTSALEVHKGERKDSGLYKVTVQNDGGQRDGKIILAVVNKPTPPRDLDVKEVTHEHVLLTWEAPEDDGGSELLNYVIEKRDISRMMWTTVNSTSLKTEFRISKLSEGSEYVFRVMAENNQGCSNPAETQGVVVKDRYRTVVVKEKQEAPEIEIQASMSREQIIKSGLPMSLSAIVRGNPFPTITWNKNDEAIATTNERFKRSVKHGIVKIETDASSRNDSGRYSLTAENGAGKKTVSVIVNVL</sequence>
<dbReference type="GO" id="GO:0031430">
    <property type="term" value="C:M band"/>
    <property type="evidence" value="ECO:0007669"/>
    <property type="project" value="TreeGrafter"/>
</dbReference>
<feature type="domain" description="Fibronectin type-III" evidence="11">
    <location>
        <begin position="571"/>
        <end position="668"/>
    </location>
</feature>
<dbReference type="Proteomes" id="UP000007875">
    <property type="component" value="Unassembled WGS sequence"/>
</dbReference>
<proteinExistence type="inferred from homology"/>
<comment type="similarity">
    <text evidence="3">Belongs to the protein kinase superfamily. CAMK Ser/Thr protein kinase family.</text>
</comment>
<evidence type="ECO:0000259" key="11">
    <source>
        <dbReference type="PROSITE" id="PS50853"/>
    </source>
</evidence>
<feature type="domain" description="Fibronectin type-III" evidence="11">
    <location>
        <begin position="473"/>
        <end position="567"/>
    </location>
</feature>
<keyword evidence="6" id="KW-1015">Disulfide bond</keyword>
<dbReference type="GO" id="GO:0005634">
    <property type="term" value="C:nucleus"/>
    <property type="evidence" value="ECO:0007669"/>
    <property type="project" value="UniProtKB-SubCell"/>
</dbReference>
<dbReference type="InterPro" id="IPR013098">
    <property type="entry name" value="Ig_I-set"/>
</dbReference>
<dbReference type="OMA" id="RTHKLMI"/>
<keyword evidence="13" id="KW-1185">Reference proteome</keyword>
<dbReference type="InterPro" id="IPR036179">
    <property type="entry name" value="Ig-like_dom_sf"/>
</dbReference>